<keyword evidence="1 7" id="KW-0436">Ligase</keyword>
<feature type="binding site" evidence="7">
    <location>
        <begin position="6"/>
        <end position="10"/>
    </location>
    <ligand>
        <name>L-glutamate</name>
        <dbReference type="ChEBI" id="CHEBI:29985"/>
    </ligand>
</feature>
<dbReference type="InterPro" id="IPR001412">
    <property type="entry name" value="aa-tRNA-synth_I_CS"/>
</dbReference>
<dbReference type="InterPro" id="IPR014729">
    <property type="entry name" value="Rossmann-like_a/b/a_fold"/>
</dbReference>
<dbReference type="InterPro" id="IPR049940">
    <property type="entry name" value="GluQ/Sye"/>
</dbReference>
<dbReference type="RefSeq" id="WP_119602710.1">
    <property type="nucleotide sequence ID" value="NZ_QXQA01000021.1"/>
</dbReference>
<dbReference type="AlphaFoldDB" id="A0A3A1UQ11"/>
<dbReference type="PANTHER" id="PTHR43311:SF1">
    <property type="entry name" value="GLUTAMYL-Q TRNA(ASP) SYNTHETASE"/>
    <property type="match status" value="1"/>
</dbReference>
<reference evidence="10 11" key="1">
    <citation type="submission" date="2018-09" db="EMBL/GenBank/DDBJ databases">
        <title>Paenibacillus aracenensis nov. sp. isolated from a cave in southern Spain.</title>
        <authorList>
            <person name="Jurado V."/>
            <person name="Gutierrez-Patricio S."/>
            <person name="Gonzalez-Pimentel J.L."/>
            <person name="Miller A.Z."/>
            <person name="Laiz L."/>
            <person name="Saiz-Jimenez C."/>
        </authorList>
    </citation>
    <scope>NUCLEOTIDE SEQUENCE [LARGE SCALE GENOMIC DNA]</scope>
    <source>
        <strain evidence="10 11">DSM 22867</strain>
    </source>
</reference>
<dbReference type="NCBIfam" id="TIGR03838">
    <property type="entry name" value="queuosine_YadB"/>
    <property type="match status" value="1"/>
</dbReference>
<protein>
    <recommendedName>
        <fullName evidence="7">Glutamyl-Q tRNA(Asp) synthetase</fullName>
        <shortName evidence="7">Glu-Q-RSs</shortName>
        <ecNumber evidence="7">6.1.1.-</ecNumber>
    </recommendedName>
</protein>
<keyword evidence="6 7" id="KW-0030">Aminoacyl-tRNA synthetase</keyword>
<proteinExistence type="inferred from homology"/>
<evidence type="ECO:0000256" key="2">
    <source>
        <dbReference type="ARBA" id="ARBA00022723"/>
    </source>
</evidence>
<gene>
    <name evidence="7" type="primary">gluQ</name>
    <name evidence="10" type="ORF">D3P08_24240</name>
</gene>
<dbReference type="InterPro" id="IPR000924">
    <property type="entry name" value="Glu/Gln-tRNA-synth"/>
</dbReference>
<dbReference type="InterPro" id="IPR020058">
    <property type="entry name" value="Glu/Gln-tRNA-synth_Ib_cat-dom"/>
</dbReference>
<feature type="binding site" evidence="7">
    <location>
        <position position="253"/>
    </location>
    <ligand>
        <name>ATP</name>
        <dbReference type="ChEBI" id="CHEBI:30616"/>
    </ligand>
</feature>
<dbReference type="PANTHER" id="PTHR43311">
    <property type="entry name" value="GLUTAMATE--TRNA LIGASE"/>
    <property type="match status" value="1"/>
</dbReference>
<dbReference type="EMBL" id="QXQA01000021">
    <property type="protein sequence ID" value="RIX48616.1"/>
    <property type="molecule type" value="Genomic_DNA"/>
</dbReference>
<dbReference type="NCBIfam" id="NF004315">
    <property type="entry name" value="PRK05710.1-4"/>
    <property type="match status" value="1"/>
</dbReference>
<comment type="function">
    <text evidence="7">Catalyzes the tRNA-independent activation of glutamate in presence of ATP and the subsequent transfer of glutamate onto a tRNA(Asp). Glutamate is transferred on the 2-amino-5-(4,5-dihydroxy-2-cyclopenten-1-yl) moiety of the queuosine in the wobble position of the QUC anticodon.</text>
</comment>
<evidence type="ECO:0000256" key="1">
    <source>
        <dbReference type="ARBA" id="ARBA00022598"/>
    </source>
</evidence>
<dbReference type="SUPFAM" id="SSF52374">
    <property type="entry name" value="Nucleotidylyl transferase"/>
    <property type="match status" value="1"/>
</dbReference>
<dbReference type="EC" id="6.1.1.-" evidence="7"/>
<comment type="caution">
    <text evidence="10">The sequence shown here is derived from an EMBL/GenBank/DDBJ whole genome shotgun (WGS) entry which is preliminary data.</text>
</comment>
<dbReference type="PROSITE" id="PS00178">
    <property type="entry name" value="AA_TRNA_LIGASE_I"/>
    <property type="match status" value="1"/>
</dbReference>
<evidence type="ECO:0000313" key="11">
    <source>
        <dbReference type="Proteomes" id="UP000266482"/>
    </source>
</evidence>
<sequence length="322" mass="35759">MKRRGRFAPTPSGLLHIGNALSALAAWLQIRQADGEFILRIEDIDKPRSRPAYAEQQQDDLLWLGIDWDEGPRAGGPHAPYEQSKREELYEDALQELLRKGRTYPCYCSRSELASIASAPHGLSSEGAAYPGFCRHLTDEERAEKEAKKTPALRFIMPPEPIEFLDGSSDSPIRYDGDALGDFVVKRADGMYSYQLAVTVDDAAMGITDVLRGADLLDSTPRQLALYEALGKQPPSFTHVPLVMSESGERLSKRDKSLTLASIRDGGAQPERLVGAIAYMAGWVDRLEPVASRELIPLYRTPRQSDGPFILTDRLLSWITES</sequence>
<feature type="binding site" evidence="7">
    <location>
        <position position="106"/>
    </location>
    <ligand>
        <name>Zn(2+)</name>
        <dbReference type="ChEBI" id="CHEBI:29105"/>
    </ligand>
</feature>
<evidence type="ECO:0000259" key="9">
    <source>
        <dbReference type="Pfam" id="PF00749"/>
    </source>
</evidence>
<evidence type="ECO:0000256" key="8">
    <source>
        <dbReference type="RuleBase" id="RU363037"/>
    </source>
</evidence>
<feature type="short sequence motif" description="'KMSKS' region" evidence="7">
    <location>
        <begin position="250"/>
        <end position="254"/>
    </location>
</feature>
<dbReference type="GO" id="GO:0005829">
    <property type="term" value="C:cytosol"/>
    <property type="evidence" value="ECO:0007669"/>
    <property type="project" value="TreeGrafter"/>
</dbReference>
<evidence type="ECO:0000256" key="7">
    <source>
        <dbReference type="HAMAP-Rule" id="MF_01428"/>
    </source>
</evidence>
<feature type="binding site" evidence="7">
    <location>
        <position position="130"/>
    </location>
    <ligand>
        <name>Zn(2+)</name>
        <dbReference type="ChEBI" id="CHEBI:29105"/>
    </ligand>
</feature>
<keyword evidence="5 7" id="KW-0067">ATP-binding</keyword>
<feature type="domain" description="Glutamyl/glutaminyl-tRNA synthetase class Ib catalytic" evidence="9">
    <location>
        <begin position="4"/>
        <end position="284"/>
    </location>
</feature>
<dbReference type="GO" id="GO:0006424">
    <property type="term" value="P:glutamyl-tRNA aminoacylation"/>
    <property type="evidence" value="ECO:0007669"/>
    <property type="project" value="InterPro"/>
</dbReference>
<dbReference type="Gene3D" id="3.40.50.620">
    <property type="entry name" value="HUPs"/>
    <property type="match status" value="1"/>
</dbReference>
<comment type="cofactor">
    <cofactor evidence="7">
        <name>Zn(2+)</name>
        <dbReference type="ChEBI" id="CHEBI:29105"/>
    </cofactor>
    <text evidence="7">Binds 1 zinc ion per subunit.</text>
</comment>
<dbReference type="PRINTS" id="PR00987">
    <property type="entry name" value="TRNASYNTHGLU"/>
</dbReference>
<dbReference type="Pfam" id="PF00749">
    <property type="entry name" value="tRNA-synt_1c"/>
    <property type="match status" value="1"/>
</dbReference>
<dbReference type="GO" id="GO:0004818">
    <property type="term" value="F:glutamate-tRNA ligase activity"/>
    <property type="evidence" value="ECO:0007669"/>
    <property type="project" value="TreeGrafter"/>
</dbReference>
<feature type="binding site" evidence="7">
    <location>
        <position position="134"/>
    </location>
    <ligand>
        <name>Zn(2+)</name>
        <dbReference type="ChEBI" id="CHEBI:29105"/>
    </ligand>
</feature>
<keyword evidence="8" id="KW-0648">Protein biosynthesis</keyword>
<dbReference type="GO" id="GO:0006400">
    <property type="term" value="P:tRNA modification"/>
    <property type="evidence" value="ECO:0007669"/>
    <property type="project" value="InterPro"/>
</dbReference>
<organism evidence="10 11">
    <name type="scientific">Paenibacillus nanensis</name>
    <dbReference type="NCBI Taxonomy" id="393251"/>
    <lineage>
        <taxon>Bacteria</taxon>
        <taxon>Bacillati</taxon>
        <taxon>Bacillota</taxon>
        <taxon>Bacilli</taxon>
        <taxon>Bacillales</taxon>
        <taxon>Paenibacillaceae</taxon>
        <taxon>Paenibacillus</taxon>
    </lineage>
</organism>
<keyword evidence="3 7" id="KW-0547">Nucleotide-binding</keyword>
<evidence type="ECO:0000256" key="3">
    <source>
        <dbReference type="ARBA" id="ARBA00022741"/>
    </source>
</evidence>
<evidence type="ECO:0000256" key="5">
    <source>
        <dbReference type="ARBA" id="ARBA00022840"/>
    </source>
</evidence>
<keyword evidence="2 7" id="KW-0479">Metal-binding</keyword>
<feature type="binding site" evidence="7">
    <location>
        <position position="194"/>
    </location>
    <ligand>
        <name>L-glutamate</name>
        <dbReference type="ChEBI" id="CHEBI:29985"/>
    </ligand>
</feature>
<dbReference type="GO" id="GO:0005524">
    <property type="term" value="F:ATP binding"/>
    <property type="evidence" value="ECO:0007669"/>
    <property type="project" value="UniProtKB-KW"/>
</dbReference>
<dbReference type="HAMAP" id="MF_01428">
    <property type="entry name" value="Glu_Q_tRNA_synth"/>
    <property type="match status" value="1"/>
</dbReference>
<evidence type="ECO:0000256" key="4">
    <source>
        <dbReference type="ARBA" id="ARBA00022833"/>
    </source>
</evidence>
<feature type="short sequence motif" description="'HIGH' region" evidence="7">
    <location>
        <begin position="9"/>
        <end position="19"/>
    </location>
</feature>
<name>A0A3A1UQ11_9BACL</name>
<evidence type="ECO:0000256" key="6">
    <source>
        <dbReference type="ARBA" id="ARBA00023146"/>
    </source>
</evidence>
<dbReference type="GO" id="GO:0008270">
    <property type="term" value="F:zinc ion binding"/>
    <property type="evidence" value="ECO:0007669"/>
    <property type="project" value="UniProtKB-UniRule"/>
</dbReference>
<keyword evidence="4 7" id="KW-0862">Zinc</keyword>
<feature type="binding site" evidence="7">
    <location>
        <position position="212"/>
    </location>
    <ligand>
        <name>L-glutamate</name>
        <dbReference type="ChEBI" id="CHEBI:29985"/>
    </ligand>
</feature>
<accession>A0A3A1UQ11</accession>
<dbReference type="Proteomes" id="UP000266482">
    <property type="component" value="Unassembled WGS sequence"/>
</dbReference>
<evidence type="ECO:0000313" key="10">
    <source>
        <dbReference type="EMBL" id="RIX48616.1"/>
    </source>
</evidence>
<dbReference type="OrthoDB" id="9807503at2"/>
<feature type="binding site" evidence="7">
    <location>
        <position position="108"/>
    </location>
    <ligand>
        <name>Zn(2+)</name>
        <dbReference type="ChEBI" id="CHEBI:29105"/>
    </ligand>
</feature>
<keyword evidence="11" id="KW-1185">Reference proteome</keyword>
<dbReference type="InterPro" id="IPR022380">
    <property type="entry name" value="Glu-Q_tRNA(Asp)_Synthase"/>
</dbReference>
<dbReference type="NCBIfam" id="NF004314">
    <property type="entry name" value="PRK05710.1-3"/>
    <property type="match status" value="1"/>
</dbReference>
<feature type="binding site" evidence="7">
    <location>
        <position position="42"/>
    </location>
    <ligand>
        <name>L-glutamate</name>
        <dbReference type="ChEBI" id="CHEBI:29985"/>
    </ligand>
</feature>
<comment type="similarity">
    <text evidence="7">Belongs to the class-I aminoacyl-tRNA synthetase family. GluQ subfamily.</text>
</comment>